<comment type="similarity">
    <text evidence="2 8">Belongs to the 4-toluene sulfonate uptake permease (TSUP) (TC 2.A.102) family.</text>
</comment>
<evidence type="ECO:0000256" key="3">
    <source>
        <dbReference type="ARBA" id="ARBA00022448"/>
    </source>
</evidence>
<comment type="subcellular location">
    <subcellularLocation>
        <location evidence="1 8">Cell membrane</location>
        <topology evidence="1 8">Multi-pass membrane protein</topology>
    </subcellularLocation>
</comment>
<sequence length="273" mass="28996">MDNILYLCFFAFMAGFIDSVVGGGGLIQLPALLIFLPGASLPTIFGTGKFAGIAGTTAAMIRYVRTVKINYLAILPAAGAAFVFSFLGARALSHLDADLLKPLILLLLILVAVYTFTKKDFGSLHAPKLTASKERLYGLLIGATIGFYDGFFGPGTGSFLIFIFIGIFGFNFLAASAAAKVVNVATNLSALLYFGYKGYIMYEVAIPMAVCSIIGSQLGTRTALKRGVGFVRVLFLVVVSGIILKFAYDTYGTGGSDFTKLATSVQAWFGRKG</sequence>
<evidence type="ECO:0000256" key="2">
    <source>
        <dbReference type="ARBA" id="ARBA00009142"/>
    </source>
</evidence>
<evidence type="ECO:0000256" key="7">
    <source>
        <dbReference type="ARBA" id="ARBA00023136"/>
    </source>
</evidence>
<feature type="transmembrane region" description="Helical" evidence="8">
    <location>
        <begin position="69"/>
        <end position="87"/>
    </location>
</feature>
<feature type="transmembrane region" description="Helical" evidence="8">
    <location>
        <begin position="136"/>
        <end position="152"/>
    </location>
</feature>
<evidence type="ECO:0000256" key="1">
    <source>
        <dbReference type="ARBA" id="ARBA00004651"/>
    </source>
</evidence>
<keyword evidence="5 8" id="KW-0812">Transmembrane</keyword>
<evidence type="ECO:0000256" key="4">
    <source>
        <dbReference type="ARBA" id="ARBA00022475"/>
    </source>
</evidence>
<dbReference type="EMBL" id="JBHTLD010000004">
    <property type="protein sequence ID" value="MFD1184765.1"/>
    <property type="molecule type" value="Genomic_DNA"/>
</dbReference>
<evidence type="ECO:0000256" key="5">
    <source>
        <dbReference type="ARBA" id="ARBA00022692"/>
    </source>
</evidence>
<name>A0ABW3SKI6_9BACT</name>
<accession>A0ABW3SKI6</accession>
<keyword evidence="10" id="KW-1185">Reference proteome</keyword>
<evidence type="ECO:0000313" key="10">
    <source>
        <dbReference type="Proteomes" id="UP001597094"/>
    </source>
</evidence>
<evidence type="ECO:0000313" key="9">
    <source>
        <dbReference type="EMBL" id="MFD1184765.1"/>
    </source>
</evidence>
<evidence type="ECO:0000256" key="6">
    <source>
        <dbReference type="ARBA" id="ARBA00022989"/>
    </source>
</evidence>
<dbReference type="Proteomes" id="UP001597094">
    <property type="component" value="Unassembled WGS sequence"/>
</dbReference>
<keyword evidence="6 8" id="KW-1133">Transmembrane helix</keyword>
<feature type="transmembrane region" description="Helical" evidence="8">
    <location>
        <begin position="199"/>
        <end position="218"/>
    </location>
</feature>
<gene>
    <name evidence="9" type="ORF">ACFQ2O_01010</name>
</gene>
<feature type="transmembrane region" description="Helical" evidence="8">
    <location>
        <begin position="7"/>
        <end position="36"/>
    </location>
</feature>
<feature type="transmembrane region" description="Helical" evidence="8">
    <location>
        <begin position="99"/>
        <end position="116"/>
    </location>
</feature>
<feature type="transmembrane region" description="Helical" evidence="8">
    <location>
        <begin position="159"/>
        <end position="179"/>
    </location>
</feature>
<dbReference type="InterPro" id="IPR052017">
    <property type="entry name" value="TSUP"/>
</dbReference>
<dbReference type="PANTHER" id="PTHR30269">
    <property type="entry name" value="TRANSMEMBRANE PROTEIN YFCA"/>
    <property type="match status" value="1"/>
</dbReference>
<dbReference type="Pfam" id="PF01925">
    <property type="entry name" value="TauE"/>
    <property type="match status" value="1"/>
</dbReference>
<keyword evidence="4 8" id="KW-1003">Cell membrane</keyword>
<organism evidence="9 10">
    <name type="scientific">Pontibacter rugosus</name>
    <dbReference type="NCBI Taxonomy" id="1745966"/>
    <lineage>
        <taxon>Bacteria</taxon>
        <taxon>Pseudomonadati</taxon>
        <taxon>Bacteroidota</taxon>
        <taxon>Cytophagia</taxon>
        <taxon>Cytophagales</taxon>
        <taxon>Hymenobacteraceae</taxon>
        <taxon>Pontibacter</taxon>
    </lineage>
</organism>
<protein>
    <recommendedName>
        <fullName evidence="8">Probable membrane transporter protein</fullName>
    </recommendedName>
</protein>
<evidence type="ECO:0000256" key="8">
    <source>
        <dbReference type="RuleBase" id="RU363041"/>
    </source>
</evidence>
<dbReference type="PANTHER" id="PTHR30269:SF0">
    <property type="entry name" value="MEMBRANE TRANSPORTER PROTEIN YFCA-RELATED"/>
    <property type="match status" value="1"/>
</dbReference>
<comment type="caution">
    <text evidence="9">The sequence shown here is derived from an EMBL/GenBank/DDBJ whole genome shotgun (WGS) entry which is preliminary data.</text>
</comment>
<reference evidence="10" key="1">
    <citation type="journal article" date="2019" name="Int. J. Syst. Evol. Microbiol.">
        <title>The Global Catalogue of Microorganisms (GCM) 10K type strain sequencing project: providing services to taxonomists for standard genome sequencing and annotation.</title>
        <authorList>
            <consortium name="The Broad Institute Genomics Platform"/>
            <consortium name="The Broad Institute Genome Sequencing Center for Infectious Disease"/>
            <person name="Wu L."/>
            <person name="Ma J."/>
        </authorList>
    </citation>
    <scope>NUCLEOTIDE SEQUENCE [LARGE SCALE GENOMIC DNA]</scope>
    <source>
        <strain evidence="10">JCM 31319</strain>
    </source>
</reference>
<keyword evidence="3" id="KW-0813">Transport</keyword>
<dbReference type="InterPro" id="IPR002781">
    <property type="entry name" value="TM_pro_TauE-like"/>
</dbReference>
<dbReference type="RefSeq" id="WP_377522193.1">
    <property type="nucleotide sequence ID" value="NZ_JBHTLD010000004.1"/>
</dbReference>
<proteinExistence type="inferred from homology"/>
<feature type="transmembrane region" description="Helical" evidence="8">
    <location>
        <begin position="230"/>
        <end position="248"/>
    </location>
</feature>
<keyword evidence="7 8" id="KW-0472">Membrane</keyword>